<name>A0A832I075_UNCEI</name>
<keyword evidence="4" id="KW-0067">ATP-binding</keyword>
<dbReference type="InterPro" id="IPR012675">
    <property type="entry name" value="Beta-grasp_dom_sf"/>
</dbReference>
<dbReference type="PANTHER" id="PTHR23305:SF18">
    <property type="entry name" value="OBG-TYPE G DOMAIN-CONTAINING PROTEIN"/>
    <property type="match status" value="1"/>
</dbReference>
<dbReference type="PIRSF" id="PIRSF006641">
    <property type="entry name" value="CHP00092"/>
    <property type="match status" value="1"/>
</dbReference>
<dbReference type="GO" id="GO:0005524">
    <property type="term" value="F:ATP binding"/>
    <property type="evidence" value="ECO:0007669"/>
    <property type="project" value="UniProtKB-KW"/>
</dbReference>
<dbReference type="GO" id="GO:0046872">
    <property type="term" value="F:metal ion binding"/>
    <property type="evidence" value="ECO:0007669"/>
    <property type="project" value="UniProtKB-KW"/>
</dbReference>
<dbReference type="InterPro" id="IPR006073">
    <property type="entry name" value="GTP-bd"/>
</dbReference>
<dbReference type="PROSITE" id="PS51880">
    <property type="entry name" value="TGS"/>
    <property type="match status" value="1"/>
</dbReference>
<protein>
    <submittedName>
        <fullName evidence="7">Redox-regulated ATPase YchF</fullName>
    </submittedName>
</protein>
<dbReference type="Pfam" id="PF06071">
    <property type="entry name" value="YchF-GTPase_C"/>
    <property type="match status" value="1"/>
</dbReference>
<proteinExistence type="predicted"/>
<evidence type="ECO:0000256" key="5">
    <source>
        <dbReference type="SAM" id="Coils"/>
    </source>
</evidence>
<keyword evidence="3" id="KW-0547">Nucleotide-binding</keyword>
<dbReference type="SUPFAM" id="SSF52540">
    <property type="entry name" value="P-loop containing nucleoside triphosphate hydrolases"/>
    <property type="match status" value="1"/>
</dbReference>
<feature type="domain" description="TGS" evidence="6">
    <location>
        <begin position="266"/>
        <end position="349"/>
    </location>
</feature>
<dbReference type="AlphaFoldDB" id="A0A832I075"/>
<dbReference type="InterPro" id="IPR023192">
    <property type="entry name" value="TGS-like_dom_sf"/>
</dbReference>
<comment type="cofactor">
    <cofactor evidence="1">
        <name>Mg(2+)</name>
        <dbReference type="ChEBI" id="CHEBI:18420"/>
    </cofactor>
</comment>
<evidence type="ECO:0000256" key="1">
    <source>
        <dbReference type="ARBA" id="ARBA00001946"/>
    </source>
</evidence>
<dbReference type="Gene3D" id="3.40.50.300">
    <property type="entry name" value="P-loop containing nucleotide triphosphate hydrolases"/>
    <property type="match status" value="1"/>
</dbReference>
<evidence type="ECO:0000256" key="3">
    <source>
        <dbReference type="ARBA" id="ARBA00022741"/>
    </source>
</evidence>
<dbReference type="EMBL" id="DSQF01000003">
    <property type="protein sequence ID" value="HGZ42241.1"/>
    <property type="molecule type" value="Genomic_DNA"/>
</dbReference>
<evidence type="ECO:0000256" key="2">
    <source>
        <dbReference type="ARBA" id="ARBA00022723"/>
    </source>
</evidence>
<dbReference type="FunFam" id="3.10.20.30:FF:000001">
    <property type="entry name" value="Ribosome-binding ATPase YchF"/>
    <property type="match status" value="1"/>
</dbReference>
<dbReference type="GO" id="GO:0016887">
    <property type="term" value="F:ATP hydrolysis activity"/>
    <property type="evidence" value="ECO:0007669"/>
    <property type="project" value="InterPro"/>
</dbReference>
<keyword evidence="2" id="KW-0479">Metal-binding</keyword>
<dbReference type="PRINTS" id="PR00326">
    <property type="entry name" value="GTP1OBG"/>
</dbReference>
<dbReference type="GO" id="GO:0005737">
    <property type="term" value="C:cytoplasm"/>
    <property type="evidence" value="ECO:0007669"/>
    <property type="project" value="TreeGrafter"/>
</dbReference>
<feature type="coiled-coil region" evidence="5">
    <location>
        <begin position="126"/>
        <end position="153"/>
    </location>
</feature>
<evidence type="ECO:0000313" key="7">
    <source>
        <dbReference type="EMBL" id="HGZ42241.1"/>
    </source>
</evidence>
<keyword evidence="5" id="KW-0175">Coiled coil</keyword>
<dbReference type="InterPro" id="IPR004095">
    <property type="entry name" value="TGS"/>
</dbReference>
<reference evidence="7" key="1">
    <citation type="journal article" date="2020" name="mSystems">
        <title>Genome- and Community-Level Interaction Insights into Carbon Utilization and Element Cycling Functions of Hydrothermarchaeota in Hydrothermal Sediment.</title>
        <authorList>
            <person name="Zhou Z."/>
            <person name="Liu Y."/>
            <person name="Xu W."/>
            <person name="Pan J."/>
            <person name="Luo Z.H."/>
            <person name="Li M."/>
        </authorList>
    </citation>
    <scope>NUCLEOTIDE SEQUENCE [LARGE SCALE GENOMIC DNA]</scope>
    <source>
        <strain evidence="7">SpSt-381</strain>
    </source>
</reference>
<evidence type="ECO:0000259" key="6">
    <source>
        <dbReference type="PROSITE" id="PS51880"/>
    </source>
</evidence>
<organism evidence="7">
    <name type="scientific">Eiseniibacteriota bacterium</name>
    <dbReference type="NCBI Taxonomy" id="2212470"/>
    <lineage>
        <taxon>Bacteria</taxon>
        <taxon>Candidatus Eiseniibacteriota</taxon>
    </lineage>
</organism>
<dbReference type="PANTHER" id="PTHR23305">
    <property type="entry name" value="OBG GTPASE FAMILY"/>
    <property type="match status" value="1"/>
</dbReference>
<dbReference type="Gene3D" id="1.10.150.300">
    <property type="entry name" value="TGS-like domain"/>
    <property type="match status" value="1"/>
</dbReference>
<evidence type="ECO:0000256" key="4">
    <source>
        <dbReference type="ARBA" id="ARBA00022840"/>
    </source>
</evidence>
<comment type="caution">
    <text evidence="7">The sequence shown here is derived from an EMBL/GenBank/DDBJ whole genome shotgun (WGS) entry which is preliminary data.</text>
</comment>
<dbReference type="InterPro" id="IPR027417">
    <property type="entry name" value="P-loop_NTPase"/>
</dbReference>
<dbReference type="InterPro" id="IPR013029">
    <property type="entry name" value="YchF_C"/>
</dbReference>
<dbReference type="InterPro" id="IPR012676">
    <property type="entry name" value="TGS-like"/>
</dbReference>
<dbReference type="SUPFAM" id="SSF81271">
    <property type="entry name" value="TGS-like"/>
    <property type="match status" value="1"/>
</dbReference>
<dbReference type="Gene3D" id="3.10.20.30">
    <property type="match status" value="1"/>
</dbReference>
<dbReference type="InterPro" id="IPR004396">
    <property type="entry name" value="ATPase_YchF/OLA1"/>
</dbReference>
<accession>A0A832I075</accession>
<dbReference type="GO" id="GO:0005525">
    <property type="term" value="F:GTP binding"/>
    <property type="evidence" value="ECO:0007669"/>
    <property type="project" value="InterPro"/>
</dbReference>
<sequence>MKQVGLLGLPGAGKSTLFEILLQGAGVAAPAGARDRDAVGVVRVPDDRIDRLSALYRPKKTTYAQVQFVDSGAAGRVSGRPGKGPDLFAGVRNCDMLVAVVRDFENPAVPAPGGVDPARDLRALQAELILNDLAIVETRMERIEKELRIGRRQGEREHAVLGRLRAALESERALRGEAFDAEDEKLLRGFQLLSRKPLLVVYNQDERAAHAPADAGPGTLAVALKAHVEREIVALPPEERAAFRAELGVGEDGLSLVIRACYELLGLISFFTVGPDEVRAWTLRRGERAVDAAGEIHSDLARGFIRAEVIGWQALLECGGHARARDRALLRLEGRDYVVQDGDCLEIRFNK</sequence>
<gene>
    <name evidence="7" type="primary">ychF</name>
    <name evidence="7" type="ORF">ENR23_02235</name>
</gene>